<protein>
    <submittedName>
        <fullName evidence="7">Magnesium transporter CorA family protein</fullName>
    </submittedName>
</protein>
<dbReference type="InterPro" id="IPR050829">
    <property type="entry name" value="CorA_MIT"/>
</dbReference>
<organism evidence="7 8">
    <name type="scientific">Sabulicella glaciei</name>
    <dbReference type="NCBI Taxonomy" id="2984948"/>
    <lineage>
        <taxon>Bacteria</taxon>
        <taxon>Pseudomonadati</taxon>
        <taxon>Pseudomonadota</taxon>
        <taxon>Alphaproteobacteria</taxon>
        <taxon>Acetobacterales</taxon>
        <taxon>Acetobacteraceae</taxon>
        <taxon>Sabulicella</taxon>
    </lineage>
</organism>
<feature type="transmembrane region" description="Helical" evidence="6">
    <location>
        <begin position="274"/>
        <end position="297"/>
    </location>
</feature>
<dbReference type="InterPro" id="IPR045863">
    <property type="entry name" value="CorA_TM1_TM2"/>
</dbReference>
<evidence type="ECO:0000313" key="8">
    <source>
        <dbReference type="Proteomes" id="UP001526430"/>
    </source>
</evidence>
<evidence type="ECO:0000256" key="4">
    <source>
        <dbReference type="ARBA" id="ARBA00022989"/>
    </source>
</evidence>
<sequence>MIKFFAPGEDGLQQSDVATQNVVWIDLHAPTPEEETLAEQIAGVDVPSRSEMAEIEETARLYKDGEALYMTAVIVTGASGSRPPVSADVTFVLTRRHLVTIRYADPSPFRKFAAHCAMQPGQCGTSELILLSLLETVVARVADILETGDTTLDELSAALFQNGDVEQASLKPAAWRPSPSAGGPPNLKAVLRKIGRVGALEAKLRQSLLTVSRLVGFFRQSDPGKGLALEHLARLVEIERDIRSLSEHSAQQSASVSFLLEATLGMIDIEQNEIIKVFSIAAVLFLPPTLVGTVYGMNFDNMPELHWTFGYPFALLLMVASTVVPYVWLKRRGWL</sequence>
<keyword evidence="5 6" id="KW-0472">Membrane</keyword>
<dbReference type="EMBL" id="JAPFQI010000018">
    <property type="protein sequence ID" value="MCW8087593.1"/>
    <property type="molecule type" value="Genomic_DNA"/>
</dbReference>
<accession>A0ABT3P092</accession>
<comment type="caution">
    <text evidence="7">The sequence shown here is derived from an EMBL/GenBank/DDBJ whole genome shotgun (WGS) entry which is preliminary data.</text>
</comment>
<dbReference type="PANTHER" id="PTHR47685:SF1">
    <property type="entry name" value="MAGNESIUM TRANSPORT PROTEIN CORA"/>
    <property type="match status" value="1"/>
</dbReference>
<name>A0ABT3P092_9PROT</name>
<evidence type="ECO:0000256" key="5">
    <source>
        <dbReference type="ARBA" id="ARBA00023136"/>
    </source>
</evidence>
<evidence type="ECO:0000256" key="3">
    <source>
        <dbReference type="ARBA" id="ARBA00022692"/>
    </source>
</evidence>
<proteinExistence type="inferred from homology"/>
<dbReference type="Proteomes" id="UP001526430">
    <property type="component" value="Unassembled WGS sequence"/>
</dbReference>
<feature type="transmembrane region" description="Helical" evidence="6">
    <location>
        <begin position="309"/>
        <end position="329"/>
    </location>
</feature>
<dbReference type="Gene3D" id="1.20.58.340">
    <property type="entry name" value="Magnesium transport protein CorA, transmembrane region"/>
    <property type="match status" value="1"/>
</dbReference>
<dbReference type="InterPro" id="IPR002523">
    <property type="entry name" value="MgTranspt_CorA/ZnTranspt_ZntB"/>
</dbReference>
<evidence type="ECO:0000256" key="1">
    <source>
        <dbReference type="ARBA" id="ARBA00004141"/>
    </source>
</evidence>
<evidence type="ECO:0000313" key="7">
    <source>
        <dbReference type="EMBL" id="MCW8087593.1"/>
    </source>
</evidence>
<comment type="subcellular location">
    <subcellularLocation>
        <location evidence="1">Membrane</location>
        <topology evidence="1">Multi-pass membrane protein</topology>
    </subcellularLocation>
</comment>
<dbReference type="SUPFAM" id="SSF143865">
    <property type="entry name" value="CorA soluble domain-like"/>
    <property type="match status" value="1"/>
</dbReference>
<gene>
    <name evidence="7" type="ORF">OF850_18360</name>
</gene>
<dbReference type="PANTHER" id="PTHR47685">
    <property type="entry name" value="MAGNESIUM TRANSPORT PROTEIN CORA"/>
    <property type="match status" value="1"/>
</dbReference>
<dbReference type="InterPro" id="IPR045861">
    <property type="entry name" value="CorA_cytoplasmic_dom"/>
</dbReference>
<dbReference type="Gene3D" id="3.30.460.20">
    <property type="entry name" value="CorA soluble domain-like"/>
    <property type="match status" value="1"/>
</dbReference>
<dbReference type="SUPFAM" id="SSF144083">
    <property type="entry name" value="Magnesium transport protein CorA, transmembrane region"/>
    <property type="match status" value="1"/>
</dbReference>
<dbReference type="CDD" id="cd12837">
    <property type="entry name" value="EcCorA-like_u1"/>
    <property type="match status" value="1"/>
</dbReference>
<keyword evidence="4 6" id="KW-1133">Transmembrane helix</keyword>
<comment type="similarity">
    <text evidence="2">Belongs to the CorA metal ion transporter (MIT) (TC 1.A.35) family.</text>
</comment>
<evidence type="ECO:0000256" key="2">
    <source>
        <dbReference type="ARBA" id="ARBA00009765"/>
    </source>
</evidence>
<dbReference type="Pfam" id="PF01544">
    <property type="entry name" value="CorA"/>
    <property type="match status" value="2"/>
</dbReference>
<dbReference type="RefSeq" id="WP_301591800.1">
    <property type="nucleotide sequence ID" value="NZ_JAPFQI010000018.1"/>
</dbReference>
<keyword evidence="3 6" id="KW-0812">Transmembrane</keyword>
<evidence type="ECO:0000256" key="6">
    <source>
        <dbReference type="SAM" id="Phobius"/>
    </source>
</evidence>
<reference evidence="7 8" key="1">
    <citation type="submission" date="2022-10" db="EMBL/GenBank/DDBJ databases">
        <title>Roseococcus glaciei nov., sp. nov., isolated from glacier.</title>
        <authorList>
            <person name="Liu Q."/>
            <person name="Xin Y.-H."/>
        </authorList>
    </citation>
    <scope>NUCLEOTIDE SEQUENCE [LARGE SCALE GENOMIC DNA]</scope>
    <source>
        <strain evidence="7 8">MDT2-1-1</strain>
    </source>
</reference>
<keyword evidence="8" id="KW-1185">Reference proteome</keyword>